<evidence type="ECO:0000256" key="1">
    <source>
        <dbReference type="SAM" id="MobiDB-lite"/>
    </source>
</evidence>
<dbReference type="RefSeq" id="WP_148767380.1">
    <property type="nucleotide sequence ID" value="NZ_VSRQ01000010.1"/>
</dbReference>
<proteinExistence type="predicted"/>
<dbReference type="EMBL" id="VSRQ01000010">
    <property type="protein sequence ID" value="TYK43633.1"/>
    <property type="molecule type" value="Genomic_DNA"/>
</dbReference>
<evidence type="ECO:0000313" key="3">
    <source>
        <dbReference type="Proteomes" id="UP000323505"/>
    </source>
</evidence>
<sequence>MDQLEDALGFDPEKLAKDADTFFNRLRDMHQADAEITARAESADRRVAVEYSSAEGVRTLHIDPRAMRTGADEPTQQRPSTNSKASCAAEPSKPAERRRYQIPALRWPLPSVRTIRLPSTQASEHGAALRILCELVRRVCLREPG</sequence>
<name>A0A5D3F634_9ACTN</name>
<accession>A0A5D3F634</accession>
<dbReference type="AlphaFoldDB" id="A0A5D3F634"/>
<feature type="compositionally biased region" description="Polar residues" evidence="1">
    <location>
        <begin position="74"/>
        <end position="85"/>
    </location>
</feature>
<comment type="caution">
    <text evidence="2">The sequence shown here is derived from an EMBL/GenBank/DDBJ whole genome shotgun (WGS) entry which is preliminary data.</text>
</comment>
<gene>
    <name evidence="2" type="ORF">FXF68_36375</name>
</gene>
<keyword evidence="3" id="KW-1185">Reference proteome</keyword>
<dbReference type="Proteomes" id="UP000323505">
    <property type="component" value="Unassembled WGS sequence"/>
</dbReference>
<organism evidence="2 3">
    <name type="scientific">Actinomadura decatromicini</name>
    <dbReference type="NCBI Taxonomy" id="2604572"/>
    <lineage>
        <taxon>Bacteria</taxon>
        <taxon>Bacillati</taxon>
        <taxon>Actinomycetota</taxon>
        <taxon>Actinomycetes</taxon>
        <taxon>Streptosporangiales</taxon>
        <taxon>Thermomonosporaceae</taxon>
        <taxon>Actinomadura</taxon>
    </lineage>
</organism>
<feature type="region of interest" description="Disordered" evidence="1">
    <location>
        <begin position="63"/>
        <end position="101"/>
    </location>
</feature>
<protein>
    <submittedName>
        <fullName evidence="2">Uncharacterized protein</fullName>
    </submittedName>
</protein>
<evidence type="ECO:0000313" key="2">
    <source>
        <dbReference type="EMBL" id="TYK43633.1"/>
    </source>
</evidence>
<reference evidence="2 3" key="1">
    <citation type="submission" date="2019-08" db="EMBL/GenBank/DDBJ databases">
        <title>Actinomadura sp. nov. CYP1-5 isolated from mountain soil.</title>
        <authorList>
            <person name="Songsumanus A."/>
            <person name="Kuncharoen N."/>
            <person name="Kudo T."/>
            <person name="Yuki M."/>
            <person name="Igarashi Y."/>
            <person name="Tanasupawat S."/>
        </authorList>
    </citation>
    <scope>NUCLEOTIDE SEQUENCE [LARGE SCALE GENOMIC DNA]</scope>
    <source>
        <strain evidence="2 3">CYP1-5</strain>
    </source>
</reference>